<feature type="coiled-coil region" evidence="1">
    <location>
        <begin position="61"/>
        <end position="113"/>
    </location>
</feature>
<dbReference type="EMBL" id="MCOG01000072">
    <property type="protein sequence ID" value="ORY56772.1"/>
    <property type="molecule type" value="Genomic_DNA"/>
</dbReference>
<sequence length="206" mass="24670">MANFKLPYTGTNWNKHNGVGVTLIENWFEERAVAEQKAIENERAQKELDRRMLVNLARGDIPHEIRQIQKENEEIDRAQERLKKEQENLVKMKEQLQNRMSNITDRLQKLEKEQNNPPSQDDKDNARVCKQGKLMDLEYIESERKEFGGKFYNGAKDWESTFQHDYCHKTILVFKEINEKERKNELNELKHKKKCIYIYSILVQCR</sequence>
<reference evidence="2 3" key="1">
    <citation type="submission" date="2016-08" db="EMBL/GenBank/DDBJ databases">
        <title>A Parts List for Fungal Cellulosomes Revealed by Comparative Genomics.</title>
        <authorList>
            <consortium name="DOE Joint Genome Institute"/>
            <person name="Haitjema C.H."/>
            <person name="Gilmore S.P."/>
            <person name="Henske J.K."/>
            <person name="Solomon K.V."/>
            <person name="De Groot R."/>
            <person name="Kuo A."/>
            <person name="Mondo S.J."/>
            <person name="Salamov A.A."/>
            <person name="Labutti K."/>
            <person name="Zhao Z."/>
            <person name="Chiniquy J."/>
            <person name="Barry K."/>
            <person name="Brewer H.M."/>
            <person name="Purvine S.O."/>
            <person name="Wright A.T."/>
            <person name="Boxma B."/>
            <person name="Van Alen T."/>
            <person name="Hackstein J.H."/>
            <person name="Baker S.E."/>
            <person name="Grigoriev I.V."/>
            <person name="O'Malley M.A."/>
        </authorList>
    </citation>
    <scope>NUCLEOTIDE SEQUENCE [LARGE SCALE GENOMIC DNA]</scope>
    <source>
        <strain evidence="2 3">G1</strain>
    </source>
</reference>
<dbReference type="Proteomes" id="UP000193920">
    <property type="component" value="Unassembled WGS sequence"/>
</dbReference>
<comment type="caution">
    <text evidence="2">The sequence shown here is derived from an EMBL/GenBank/DDBJ whole genome shotgun (WGS) entry which is preliminary data.</text>
</comment>
<evidence type="ECO:0000256" key="1">
    <source>
        <dbReference type="SAM" id="Coils"/>
    </source>
</evidence>
<name>A0A1Y2DBX2_9FUNG</name>
<gene>
    <name evidence="2" type="ORF">LY90DRAFT_506694</name>
</gene>
<accession>A0A1Y2DBX2</accession>
<dbReference type="OrthoDB" id="2120499at2759"/>
<organism evidence="2 3">
    <name type="scientific">Neocallimastix californiae</name>
    <dbReference type="NCBI Taxonomy" id="1754190"/>
    <lineage>
        <taxon>Eukaryota</taxon>
        <taxon>Fungi</taxon>
        <taxon>Fungi incertae sedis</taxon>
        <taxon>Chytridiomycota</taxon>
        <taxon>Chytridiomycota incertae sedis</taxon>
        <taxon>Neocallimastigomycetes</taxon>
        <taxon>Neocallimastigales</taxon>
        <taxon>Neocallimastigaceae</taxon>
        <taxon>Neocallimastix</taxon>
    </lineage>
</organism>
<dbReference type="AlphaFoldDB" id="A0A1Y2DBX2"/>
<keyword evidence="1" id="KW-0175">Coiled coil</keyword>
<keyword evidence="3" id="KW-1185">Reference proteome</keyword>
<evidence type="ECO:0000313" key="3">
    <source>
        <dbReference type="Proteomes" id="UP000193920"/>
    </source>
</evidence>
<protein>
    <submittedName>
        <fullName evidence="2">Uncharacterized protein</fullName>
    </submittedName>
</protein>
<proteinExistence type="predicted"/>
<evidence type="ECO:0000313" key="2">
    <source>
        <dbReference type="EMBL" id="ORY56772.1"/>
    </source>
</evidence>